<dbReference type="PANTHER" id="PTHR37841:SF1">
    <property type="entry name" value="DUF3298 DOMAIN-CONTAINING PROTEIN"/>
    <property type="match status" value="1"/>
</dbReference>
<gene>
    <name evidence="3" type="ORF">B5G26_03690</name>
</gene>
<comment type="caution">
    <text evidence="3">The sequence shown here is derived from an EMBL/GenBank/DDBJ whole genome shotgun (WGS) entry which is preliminary data.</text>
</comment>
<name>A0A1Y3UI67_9FIRM</name>
<dbReference type="Gene3D" id="3.30.457.10">
    <property type="entry name" value="Copper amine oxidase-like, N-terminal domain"/>
    <property type="match status" value="1"/>
</dbReference>
<dbReference type="Pfam" id="PF07833">
    <property type="entry name" value="Cu_amine_oxidN1"/>
    <property type="match status" value="1"/>
</dbReference>
<feature type="domain" description="Copper amine oxidase-like N-terminal" evidence="2">
    <location>
        <begin position="61"/>
        <end position="142"/>
    </location>
</feature>
<sequence>MIHKGEFYMKKGFCILLSSALLLTGTVPTWAKEERLLQEPHVYRGIVGTTNFYRDDVLQSSDAEIYLKDGYVMLPVRTFFTSIYPDAQIYWNSVDQQAGVLLGESSIFLYVKENKIVVNREEQPVVGKMEVKNGRLFIPLRNWLTILNECGYQLTDADLQWNSAKQEVTVTVRENQIIYEENLKTPVISGEGQAPVYAMVLTDTYDEVANLGDGYFFGINDMKDHFKRTYDILDSSGKVKSHFAPGEIFEMRYLGEGMFCVYTEKWEQEYVMDENGQKQFDVVYDSINDFQEGLACVRDEKDGQTVEGYVDANGTLQIPLQFASGGYFSEERAVVRDLETRKYGVIDKKGNYVAEPKYKSCKSFQDGMALVQTEQGYGYINLQGEEVIAPQYVWASDFYDGTAYVLEEQNGPVWLINTKGDKVRKMADQPGDSYKSNAYCLRISQDVMLPSGIGENVDRYYDKTGEISMEQGKLLFSLSEGLCSVLDEKTQKYGYVDKTGKMVISPVFDEAERFQDGYAVVKVQDQYGIVKNPLLQK</sequence>
<dbReference type="EMBL" id="NFHM01000003">
    <property type="protein sequence ID" value="OUN45070.1"/>
    <property type="molecule type" value="Genomic_DNA"/>
</dbReference>
<protein>
    <recommendedName>
        <fullName evidence="2">Copper amine oxidase-like N-terminal domain-containing protein</fullName>
    </recommendedName>
</protein>
<dbReference type="InterPro" id="IPR032774">
    <property type="entry name" value="WG_beta_rep"/>
</dbReference>
<evidence type="ECO:0000313" key="3">
    <source>
        <dbReference type="EMBL" id="OUN45070.1"/>
    </source>
</evidence>
<dbReference type="SUPFAM" id="SSF55383">
    <property type="entry name" value="Copper amine oxidase, domain N"/>
    <property type="match status" value="1"/>
</dbReference>
<evidence type="ECO:0000313" key="4">
    <source>
        <dbReference type="Proteomes" id="UP000195455"/>
    </source>
</evidence>
<dbReference type="Pfam" id="PF14903">
    <property type="entry name" value="WG_beta_rep"/>
    <property type="match status" value="5"/>
</dbReference>
<feature type="chain" id="PRO_5012056684" description="Copper amine oxidase-like N-terminal domain-containing protein" evidence="1">
    <location>
        <begin position="32"/>
        <end position="537"/>
    </location>
</feature>
<evidence type="ECO:0000256" key="1">
    <source>
        <dbReference type="SAM" id="SignalP"/>
    </source>
</evidence>
<dbReference type="PANTHER" id="PTHR37841">
    <property type="entry name" value="GLR2918 PROTEIN"/>
    <property type="match status" value="1"/>
</dbReference>
<organism evidence="3 4">
    <name type="scientific">Anaerotignum lactatifermentans</name>
    <dbReference type="NCBI Taxonomy" id="160404"/>
    <lineage>
        <taxon>Bacteria</taxon>
        <taxon>Bacillati</taxon>
        <taxon>Bacillota</taxon>
        <taxon>Clostridia</taxon>
        <taxon>Lachnospirales</taxon>
        <taxon>Anaerotignaceae</taxon>
        <taxon>Anaerotignum</taxon>
    </lineage>
</organism>
<proteinExistence type="predicted"/>
<dbReference type="Proteomes" id="UP000195455">
    <property type="component" value="Unassembled WGS sequence"/>
</dbReference>
<dbReference type="AlphaFoldDB" id="A0A1Y3UI67"/>
<evidence type="ECO:0000259" key="2">
    <source>
        <dbReference type="Pfam" id="PF07833"/>
    </source>
</evidence>
<dbReference type="InterPro" id="IPR012854">
    <property type="entry name" value="Cu_amine_oxidase-like_N"/>
</dbReference>
<accession>A0A1Y3UI67</accession>
<keyword evidence="1" id="KW-0732">Signal</keyword>
<feature type="signal peptide" evidence="1">
    <location>
        <begin position="1"/>
        <end position="31"/>
    </location>
</feature>
<dbReference type="InterPro" id="IPR036582">
    <property type="entry name" value="Mao_N_sf"/>
</dbReference>
<reference evidence="4" key="1">
    <citation type="submission" date="2017-04" db="EMBL/GenBank/DDBJ databases">
        <title>Function of individual gut microbiota members based on whole genome sequencing of pure cultures obtained from chicken caecum.</title>
        <authorList>
            <person name="Medvecky M."/>
            <person name="Cejkova D."/>
            <person name="Polansky O."/>
            <person name="Karasova D."/>
            <person name="Kubasova T."/>
            <person name="Cizek A."/>
            <person name="Rychlik I."/>
        </authorList>
    </citation>
    <scope>NUCLEOTIDE SEQUENCE [LARGE SCALE GENOMIC DNA]</scope>
    <source>
        <strain evidence="4">An75</strain>
    </source>
</reference>